<reference evidence="3" key="1">
    <citation type="submission" date="2022-01" db="EMBL/GenBank/DDBJ databases">
        <title>Jiella avicenniae sp. nov., a novel endophytic bacterium isolated from bark of Avicennia marina.</title>
        <authorList>
            <person name="Tuo L."/>
        </authorList>
    </citation>
    <scope>NUCLEOTIDE SEQUENCE</scope>
    <source>
        <strain evidence="3">CBK1P-4</strain>
    </source>
</reference>
<organism evidence="3 4">
    <name type="scientific">Jiella avicenniae</name>
    <dbReference type="NCBI Taxonomy" id="2907202"/>
    <lineage>
        <taxon>Bacteria</taxon>
        <taxon>Pseudomonadati</taxon>
        <taxon>Pseudomonadota</taxon>
        <taxon>Alphaproteobacteria</taxon>
        <taxon>Hyphomicrobiales</taxon>
        <taxon>Aurantimonadaceae</taxon>
        <taxon>Jiella</taxon>
    </lineage>
</organism>
<dbReference type="EMBL" id="JAJUWU010000014">
    <property type="protein sequence ID" value="MCE7029129.1"/>
    <property type="molecule type" value="Genomic_DNA"/>
</dbReference>
<accession>A0A9X1P3E0</accession>
<dbReference type="SUPFAM" id="SSF56059">
    <property type="entry name" value="Glutathione synthetase ATP-binding domain-like"/>
    <property type="match status" value="1"/>
</dbReference>
<dbReference type="Pfam" id="PF14403">
    <property type="entry name" value="CP_ATPgrasp_2"/>
    <property type="match status" value="1"/>
</dbReference>
<dbReference type="PANTHER" id="PTHR34595:SF2">
    <property type="entry name" value="BLR2978 PROTEIN"/>
    <property type="match status" value="1"/>
</dbReference>
<keyword evidence="4" id="KW-1185">Reference proteome</keyword>
<evidence type="ECO:0000259" key="2">
    <source>
        <dbReference type="Pfam" id="PF14403"/>
    </source>
</evidence>
<dbReference type="Gene3D" id="3.40.50.11290">
    <property type="match status" value="1"/>
</dbReference>
<dbReference type="RefSeq" id="WP_233720126.1">
    <property type="nucleotide sequence ID" value="NZ_JAJUWU010000014.1"/>
</dbReference>
<gene>
    <name evidence="3" type="ORF">LZD57_14115</name>
</gene>
<protein>
    <submittedName>
        <fullName evidence="3">Circularly permuted type 2 ATP-grasp protein</fullName>
    </submittedName>
</protein>
<evidence type="ECO:0000259" key="1">
    <source>
        <dbReference type="Pfam" id="PF04168"/>
    </source>
</evidence>
<feature type="domain" description="Circularly permuted ATP-grasp type 2" evidence="2">
    <location>
        <begin position="121"/>
        <end position="495"/>
    </location>
</feature>
<name>A0A9X1P3E0_9HYPH</name>
<proteinExistence type="predicted"/>
<feature type="domain" description="DUF403" evidence="1">
    <location>
        <begin position="543"/>
        <end position="821"/>
    </location>
</feature>
<dbReference type="AlphaFoldDB" id="A0A9X1P3E0"/>
<dbReference type="InterPro" id="IPR007296">
    <property type="entry name" value="DUF403"/>
</dbReference>
<comment type="caution">
    <text evidence="3">The sequence shown here is derived from an EMBL/GenBank/DDBJ whole genome shotgun (WGS) entry which is preliminary data.</text>
</comment>
<dbReference type="PANTHER" id="PTHR34595">
    <property type="entry name" value="BLR5612 PROTEIN"/>
    <property type="match status" value="1"/>
</dbReference>
<dbReference type="InterPro" id="IPR025841">
    <property type="entry name" value="CP_ATPgrasp_2"/>
</dbReference>
<dbReference type="Proteomes" id="UP001139035">
    <property type="component" value="Unassembled WGS sequence"/>
</dbReference>
<dbReference type="InterPro" id="IPR051680">
    <property type="entry name" value="ATP-dep_Glu-Cys_Ligase-2"/>
</dbReference>
<dbReference type="Pfam" id="PF04168">
    <property type="entry name" value="Alpha-E"/>
    <property type="match status" value="1"/>
</dbReference>
<evidence type="ECO:0000313" key="3">
    <source>
        <dbReference type="EMBL" id="MCE7029129.1"/>
    </source>
</evidence>
<sequence>MPEKIWAGARNWVEIFQRFAEDGIGWRTFIQLLVSVLPEPDLLRRYAALAANGRDEMIAPDGRIRPHYAPLMAKLGAMPEAELARRFASSRQYLSEAGVFHRVYGEGSEQSHDWPLGHPALVIDRAEWAELSAGLVQRAGFLEALLADLYGERRVIADGVLPGILLGRNPEFLRPLADQAGIGAPLLSFIAVDLGRGPDGRWWVLGDRTQAPSGAGFALENRVATSKAFPDVSRALNVERLAGFFRRFREMLFALGGPERARIGLLTPGPHNETYYEHAYLARYLGLLLLEGGDLVVHDDRAEVRTVDGFQPIRVLWRRLDADFCDPLELFGGSRIGTPGLARAVRSGALTLVNALGSGILETPALLAFQKPLARALVGEDLTLPTIATWWCGQEKIRRFVEENAARLQLGPAFPGAPPFPVMGETATRPDAGGRKVPASTSEGVALVGQEIAALSTTPVWGRKGLEPRPVTLRAFLMRDEDGWHVMPGGFARVADSRDARVISMQRGGGSIDVWIGSDTAAKPVTLLGQNGDRFARRLPGALPARAADNLFWLGRYAERGEVAARLLRLHAARAGEGWSEGELEARIATILEDYGVEIDGGRPERGLLALARQAADTASRIRERFSPDAWRTLKDVVALILEAIAEKDEDVVGLTSSVLTHLSGFAGLAHENMYQFTGWRFMQCGRALERGQATAATVSALLAAEPPAGALEAILTFTDSSVTYRRRYSVDLSEETVVDLAVLDPLNPRSLAFQVNTLAEVTSALPGVHLGETPDLLLRRLARLKVRLQTADAGEVDTAFLDRIVGDLALISDLLTQRYLLSSPRAAAEWSGGPE</sequence>
<evidence type="ECO:0000313" key="4">
    <source>
        <dbReference type="Proteomes" id="UP001139035"/>
    </source>
</evidence>